<dbReference type="AlphaFoldDB" id="A0A2I0US38"/>
<dbReference type="Proteomes" id="UP000233556">
    <property type="component" value="Unassembled WGS sequence"/>
</dbReference>
<protein>
    <submittedName>
        <fullName evidence="1">Uncharacterized protein</fullName>
    </submittedName>
</protein>
<keyword evidence="2" id="KW-1185">Reference proteome</keyword>
<organism evidence="1 2">
    <name type="scientific">Limosa lapponica baueri</name>
    <dbReference type="NCBI Taxonomy" id="1758121"/>
    <lineage>
        <taxon>Eukaryota</taxon>
        <taxon>Metazoa</taxon>
        <taxon>Chordata</taxon>
        <taxon>Craniata</taxon>
        <taxon>Vertebrata</taxon>
        <taxon>Euteleostomi</taxon>
        <taxon>Archelosauria</taxon>
        <taxon>Archosauria</taxon>
        <taxon>Dinosauria</taxon>
        <taxon>Saurischia</taxon>
        <taxon>Theropoda</taxon>
        <taxon>Coelurosauria</taxon>
        <taxon>Aves</taxon>
        <taxon>Neognathae</taxon>
        <taxon>Neoaves</taxon>
        <taxon>Charadriiformes</taxon>
        <taxon>Scolopacidae</taxon>
        <taxon>Limosa</taxon>
    </lineage>
</organism>
<evidence type="ECO:0000313" key="1">
    <source>
        <dbReference type="EMBL" id="PKU48840.1"/>
    </source>
</evidence>
<reference evidence="2" key="1">
    <citation type="submission" date="2017-11" db="EMBL/GenBank/DDBJ databases">
        <authorList>
            <person name="Lima N.C."/>
            <person name="Parody-Merino A.M."/>
            <person name="Battley P.F."/>
            <person name="Fidler A.E."/>
            <person name="Prosdocimi F."/>
        </authorList>
    </citation>
    <scope>NUCLEOTIDE SEQUENCE [LARGE SCALE GENOMIC DNA]</scope>
</reference>
<name>A0A2I0US38_LIMLA</name>
<proteinExistence type="predicted"/>
<accession>A0A2I0US38</accession>
<evidence type="ECO:0000313" key="2">
    <source>
        <dbReference type="Proteomes" id="UP000233556"/>
    </source>
</evidence>
<gene>
    <name evidence="1" type="ORF">llap_811</name>
</gene>
<reference evidence="2" key="2">
    <citation type="submission" date="2017-12" db="EMBL/GenBank/DDBJ databases">
        <title>Genome sequence of the Bar-tailed Godwit (Limosa lapponica baueri).</title>
        <authorList>
            <person name="Lima N.C.B."/>
            <person name="Parody-Merino A.M."/>
            <person name="Battley P.F."/>
            <person name="Fidler A.E."/>
            <person name="Prosdocimi F."/>
        </authorList>
    </citation>
    <scope>NUCLEOTIDE SEQUENCE [LARGE SCALE GENOMIC DNA]</scope>
</reference>
<dbReference type="EMBL" id="KZ505645">
    <property type="protein sequence ID" value="PKU48840.1"/>
    <property type="molecule type" value="Genomic_DNA"/>
</dbReference>
<sequence length="141" mass="16220">MAFETQKRNLEQADCCMKSMGKIGQKVGLREGVDPVCIRQLRTRILRYVKKEGGRKPLFKNPSPTPKPIHKRDLQRGYTISFITIPVKDHTAFYTTMTPLQFLGKNLWDMKTYHKSRDAAFVRLNTCRTAAVYNVCGSSYD</sequence>